<name>A0A556AJ53_9BURK</name>
<dbReference type="Gene3D" id="3.20.20.60">
    <property type="entry name" value="Phosphoenolpyruvate-binding domains"/>
    <property type="match status" value="1"/>
</dbReference>
<dbReference type="PANTHER" id="PTHR30502">
    <property type="entry name" value="2-KETO-3-DEOXY-L-RHAMNONATE ALDOLASE"/>
    <property type="match status" value="1"/>
</dbReference>
<evidence type="ECO:0000256" key="1">
    <source>
        <dbReference type="ARBA" id="ARBA00005568"/>
    </source>
</evidence>
<dbReference type="AlphaFoldDB" id="A0A556AJ53"/>
<dbReference type="InterPro" id="IPR040442">
    <property type="entry name" value="Pyrv_kinase-like_dom_sf"/>
</dbReference>
<dbReference type="InterPro" id="IPR005000">
    <property type="entry name" value="Aldolase/citrate-lyase_domain"/>
</dbReference>
<comment type="similarity">
    <text evidence="1">Belongs to the HpcH/HpaI aldolase family.</text>
</comment>
<dbReference type="GO" id="GO:0046872">
    <property type="term" value="F:metal ion binding"/>
    <property type="evidence" value="ECO:0007669"/>
    <property type="project" value="UniProtKB-KW"/>
</dbReference>
<protein>
    <submittedName>
        <fullName evidence="5">Aldolase</fullName>
    </submittedName>
</protein>
<keyword evidence="6" id="KW-1185">Reference proteome</keyword>
<evidence type="ECO:0000256" key="3">
    <source>
        <dbReference type="ARBA" id="ARBA00023239"/>
    </source>
</evidence>
<dbReference type="RefSeq" id="WP_143949298.1">
    <property type="nucleotide sequence ID" value="NZ_BAABMB010000001.1"/>
</dbReference>
<feature type="domain" description="HpcH/HpaI aldolase/citrate lyase" evidence="4">
    <location>
        <begin position="12"/>
        <end position="233"/>
    </location>
</feature>
<evidence type="ECO:0000256" key="2">
    <source>
        <dbReference type="ARBA" id="ARBA00022723"/>
    </source>
</evidence>
<dbReference type="OrthoDB" id="86160at2"/>
<sequence>MSPTPPTDAVEIGTFAKIASPHVIELLGLSGLDFAVIDAEHAPIGIDQIDLLMLAGRAVGLPLCVRVPDQLPATLLRVLDTGAAGVLVPHVDSAEQAAAVVGACRYRRGTRGYSGSTRFAGYGTQGMRATLDAADDVLVMCQIESVQAVQACADIAATPGVDGVFVGRADLALSMGLESAQAPEVLAATQTVIRAGLAHGKRVGVLVNSLDEREAYARQGVTWFIQGSDQGLLLQGARSLVPAHR</sequence>
<dbReference type="SUPFAM" id="SSF51621">
    <property type="entry name" value="Phosphoenolpyruvate/pyruvate domain"/>
    <property type="match status" value="1"/>
</dbReference>
<proteinExistence type="inferred from homology"/>
<dbReference type="Proteomes" id="UP000318405">
    <property type="component" value="Unassembled WGS sequence"/>
</dbReference>
<dbReference type="PANTHER" id="PTHR30502:SF0">
    <property type="entry name" value="PHOSPHOENOLPYRUVATE CARBOXYLASE FAMILY PROTEIN"/>
    <property type="match status" value="1"/>
</dbReference>
<gene>
    <name evidence="5" type="ORF">FOZ76_16220</name>
</gene>
<dbReference type="Pfam" id="PF03328">
    <property type="entry name" value="HpcH_HpaI"/>
    <property type="match status" value="1"/>
</dbReference>
<dbReference type="InterPro" id="IPR015813">
    <property type="entry name" value="Pyrv/PenolPyrv_kinase-like_dom"/>
</dbReference>
<organism evidence="5 6">
    <name type="scientific">Verticiella sediminum</name>
    <dbReference type="NCBI Taxonomy" id="1247510"/>
    <lineage>
        <taxon>Bacteria</taxon>
        <taxon>Pseudomonadati</taxon>
        <taxon>Pseudomonadota</taxon>
        <taxon>Betaproteobacteria</taxon>
        <taxon>Burkholderiales</taxon>
        <taxon>Alcaligenaceae</taxon>
        <taxon>Verticiella</taxon>
    </lineage>
</organism>
<reference evidence="5 6" key="1">
    <citation type="submission" date="2019-07" db="EMBL/GenBank/DDBJ databases">
        <title>Qingshengfaniella alkalisoli gen. nov., sp. nov., isolated from saline soil.</title>
        <authorList>
            <person name="Xu L."/>
            <person name="Huang X.-X."/>
            <person name="Sun J.-Q."/>
        </authorList>
    </citation>
    <scope>NUCLEOTIDE SEQUENCE [LARGE SCALE GENOMIC DNA]</scope>
    <source>
        <strain evidence="5 6">DSM 27279</strain>
    </source>
</reference>
<dbReference type="GO" id="GO:0016832">
    <property type="term" value="F:aldehyde-lyase activity"/>
    <property type="evidence" value="ECO:0007669"/>
    <property type="project" value="TreeGrafter"/>
</dbReference>
<accession>A0A556AJ53</accession>
<keyword evidence="3" id="KW-0456">Lyase</keyword>
<keyword evidence="2" id="KW-0479">Metal-binding</keyword>
<evidence type="ECO:0000313" key="6">
    <source>
        <dbReference type="Proteomes" id="UP000318405"/>
    </source>
</evidence>
<dbReference type="InterPro" id="IPR050251">
    <property type="entry name" value="HpcH-HpaI_aldolase"/>
</dbReference>
<dbReference type="EMBL" id="VLTJ01000029">
    <property type="protein sequence ID" value="TSH92932.1"/>
    <property type="molecule type" value="Genomic_DNA"/>
</dbReference>
<evidence type="ECO:0000259" key="4">
    <source>
        <dbReference type="Pfam" id="PF03328"/>
    </source>
</evidence>
<dbReference type="GO" id="GO:0005737">
    <property type="term" value="C:cytoplasm"/>
    <property type="evidence" value="ECO:0007669"/>
    <property type="project" value="TreeGrafter"/>
</dbReference>
<evidence type="ECO:0000313" key="5">
    <source>
        <dbReference type="EMBL" id="TSH92932.1"/>
    </source>
</evidence>
<comment type="caution">
    <text evidence="5">The sequence shown here is derived from an EMBL/GenBank/DDBJ whole genome shotgun (WGS) entry which is preliminary data.</text>
</comment>